<proteinExistence type="predicted"/>
<dbReference type="AlphaFoldDB" id="W4RUF8"/>
<keyword evidence="3" id="KW-1185">Reference proteome</keyword>
<keyword evidence="1" id="KW-1133">Transmembrane helix</keyword>
<dbReference type="EMBL" id="BAUW01000121">
    <property type="protein sequence ID" value="GAE48050.1"/>
    <property type="molecule type" value="Genomic_DNA"/>
</dbReference>
<organism evidence="2 3">
    <name type="scientific">Mesobacillus boroniphilus JCM 21738</name>
    <dbReference type="NCBI Taxonomy" id="1294265"/>
    <lineage>
        <taxon>Bacteria</taxon>
        <taxon>Bacillati</taxon>
        <taxon>Bacillota</taxon>
        <taxon>Bacilli</taxon>
        <taxon>Bacillales</taxon>
        <taxon>Bacillaceae</taxon>
        <taxon>Mesobacillus</taxon>
    </lineage>
</organism>
<name>W4RUF8_9BACI</name>
<accession>W4RUF8</accession>
<reference evidence="2 3" key="1">
    <citation type="submission" date="2013-12" db="EMBL/GenBank/DDBJ databases">
        <title>NBRP : Genome information of microbial organism related human and environment.</title>
        <authorList>
            <person name="Hattori M."/>
            <person name="Oshima K."/>
            <person name="Inaba H."/>
            <person name="Suda W."/>
            <person name="Sakamoto M."/>
            <person name="Iino T."/>
            <person name="Kitahara M."/>
            <person name="Oshida Y."/>
            <person name="Iida T."/>
            <person name="Kudo T."/>
            <person name="Itoh T."/>
            <person name="Ahmed I."/>
            <person name="Ohkuma M."/>
        </authorList>
    </citation>
    <scope>NUCLEOTIDE SEQUENCE [LARGE SCALE GENOMIC DNA]</scope>
    <source>
        <strain evidence="2 3">JCM 21738</strain>
    </source>
</reference>
<evidence type="ECO:0000256" key="1">
    <source>
        <dbReference type="SAM" id="Phobius"/>
    </source>
</evidence>
<dbReference type="RefSeq" id="WP_148296150.1">
    <property type="nucleotide sequence ID" value="NZ_BAUW01000121.1"/>
</dbReference>
<evidence type="ECO:0000313" key="2">
    <source>
        <dbReference type="EMBL" id="GAE48050.1"/>
    </source>
</evidence>
<keyword evidence="1" id="KW-0812">Transmembrane</keyword>
<comment type="caution">
    <text evidence="2">The sequence shown here is derived from an EMBL/GenBank/DDBJ whole genome shotgun (WGS) entry which is preliminary data.</text>
</comment>
<evidence type="ECO:0000313" key="3">
    <source>
        <dbReference type="Proteomes" id="UP000018949"/>
    </source>
</evidence>
<protein>
    <submittedName>
        <fullName evidence="2">Uncharacterized protein</fullName>
    </submittedName>
</protein>
<dbReference type="Proteomes" id="UP000018949">
    <property type="component" value="Unassembled WGS sequence"/>
</dbReference>
<sequence length="92" mass="10429">MADTSRIGYLFIIFLAILILGISFLIGGMLVGWDNTWLSSKGTISILLDDEEKFQSIRENLSSTRIILTIFITKLLGFLMISMAVLFLKDFY</sequence>
<keyword evidence="1" id="KW-0472">Membrane</keyword>
<gene>
    <name evidence="2" type="ORF">JCM21738_5125</name>
</gene>
<feature type="transmembrane region" description="Helical" evidence="1">
    <location>
        <begin position="7"/>
        <end position="33"/>
    </location>
</feature>
<feature type="transmembrane region" description="Helical" evidence="1">
    <location>
        <begin position="66"/>
        <end position="88"/>
    </location>
</feature>